<evidence type="ECO:0000256" key="2">
    <source>
        <dbReference type="ARBA" id="ARBA00004141"/>
    </source>
</evidence>
<dbReference type="GO" id="GO:0006508">
    <property type="term" value="P:proteolysis"/>
    <property type="evidence" value="ECO:0007669"/>
    <property type="project" value="UniProtKB-KW"/>
</dbReference>
<comment type="subcellular location">
    <subcellularLocation>
        <location evidence="2">Membrane</location>
        <topology evidence="2">Multi-pass membrane protein</topology>
    </subcellularLocation>
</comment>
<dbReference type="OrthoDB" id="9782003at2"/>
<comment type="cofactor">
    <cofactor evidence="1 11">
        <name>Zn(2+)</name>
        <dbReference type="ChEBI" id="CHEBI:29105"/>
    </cofactor>
</comment>
<evidence type="ECO:0000256" key="1">
    <source>
        <dbReference type="ARBA" id="ARBA00001947"/>
    </source>
</evidence>
<dbReference type="InterPro" id="IPR004387">
    <property type="entry name" value="Pept_M50_Zn"/>
</dbReference>
<sequence length="419" mass="46204">MENIQVALLTVLMFFLLVSLHEWGHYYFARRAGILVREFAIGFGPKLFSIKRGETRYTLRLLPIGGFVRMAGEDPEIVEVQPGQTVAVRIKDDLVTRVYLDRLDDRTGVMRGEVKSLDLEKDLFIVLDVDGEHERYSVHPQALIIARGRETQIAPLDRQFGHKPVGKRALSIVAGPVMNFILAFVLFGLYLVLQGVPVENSNKVLISDIVSGAPAEQSGLHKGDWVKTINGEPVFGDLNAFVDKINASAGKPMNWIVDRAGVEVPIKVTPDAKTGKIGIYPSGELRKPGVGETIKFAGTTMVDMTGRIFEGFRKLIFGEFKLDDLGGPVKTTQVTVEIAKQGIAQLTSWAAVLSLYLGIFNLLPIPALDGSRLLFLGLEAVRGRPIDPNRESMVHLIGFAMLMLLMIVVTYNDIVGLVR</sequence>
<evidence type="ECO:0000313" key="13">
    <source>
        <dbReference type="EMBL" id="RKP55493.1"/>
    </source>
</evidence>
<protein>
    <recommendedName>
        <fullName evidence="11">Zinc metalloprotease</fullName>
        <ecNumber evidence="11">3.4.24.-</ecNumber>
    </recommendedName>
</protein>
<keyword evidence="7 11" id="KW-0862">Zinc</keyword>
<comment type="caution">
    <text evidence="13">The sequence shown here is derived from an EMBL/GenBank/DDBJ whole genome shotgun (WGS) entry which is preliminary data.</text>
</comment>
<keyword evidence="9 11" id="KW-0482">Metalloprotease</keyword>
<organism evidence="13 14">
    <name type="scientific">Cohnella endophytica</name>
    <dbReference type="NCBI Taxonomy" id="2419778"/>
    <lineage>
        <taxon>Bacteria</taxon>
        <taxon>Bacillati</taxon>
        <taxon>Bacillota</taxon>
        <taxon>Bacilli</taxon>
        <taxon>Bacillales</taxon>
        <taxon>Paenibacillaceae</taxon>
        <taxon>Cohnella</taxon>
    </lineage>
</organism>
<dbReference type="PANTHER" id="PTHR42837:SF2">
    <property type="entry name" value="MEMBRANE METALLOPROTEASE ARASP2, CHLOROPLASTIC-RELATED"/>
    <property type="match status" value="1"/>
</dbReference>
<accession>A0A494Y253</accession>
<keyword evidence="8 11" id="KW-1133">Transmembrane helix</keyword>
<dbReference type="Gene3D" id="2.30.42.10">
    <property type="match status" value="1"/>
</dbReference>
<keyword evidence="6 11" id="KW-0378">Hydrolase</keyword>
<dbReference type="GO" id="GO:0046872">
    <property type="term" value="F:metal ion binding"/>
    <property type="evidence" value="ECO:0007669"/>
    <property type="project" value="UniProtKB-KW"/>
</dbReference>
<dbReference type="EC" id="3.4.24.-" evidence="11"/>
<evidence type="ECO:0000256" key="9">
    <source>
        <dbReference type="ARBA" id="ARBA00023049"/>
    </source>
</evidence>
<feature type="transmembrane region" description="Helical" evidence="11">
    <location>
        <begin position="392"/>
        <end position="411"/>
    </location>
</feature>
<dbReference type="PROSITE" id="PS50106">
    <property type="entry name" value="PDZ"/>
    <property type="match status" value="1"/>
</dbReference>
<evidence type="ECO:0000256" key="11">
    <source>
        <dbReference type="RuleBase" id="RU362031"/>
    </source>
</evidence>
<keyword evidence="11" id="KW-0479">Metal-binding</keyword>
<evidence type="ECO:0000256" key="3">
    <source>
        <dbReference type="ARBA" id="ARBA00007931"/>
    </source>
</evidence>
<dbReference type="Proteomes" id="UP000282076">
    <property type="component" value="Unassembled WGS sequence"/>
</dbReference>
<dbReference type="EMBL" id="RBZM01000004">
    <property type="protein sequence ID" value="RKP55493.1"/>
    <property type="molecule type" value="Genomic_DNA"/>
</dbReference>
<evidence type="ECO:0000256" key="10">
    <source>
        <dbReference type="ARBA" id="ARBA00023136"/>
    </source>
</evidence>
<comment type="similarity">
    <text evidence="3 11">Belongs to the peptidase M50B family.</text>
</comment>
<feature type="transmembrane region" description="Helical" evidence="11">
    <location>
        <begin position="346"/>
        <end position="365"/>
    </location>
</feature>
<dbReference type="GO" id="GO:0016020">
    <property type="term" value="C:membrane"/>
    <property type="evidence" value="ECO:0007669"/>
    <property type="project" value="UniProtKB-SubCell"/>
</dbReference>
<reference evidence="13 14" key="1">
    <citation type="submission" date="2018-10" db="EMBL/GenBank/DDBJ databases">
        <title>Cohnella sp. M2MS4P-1, whole genome shotgun sequence.</title>
        <authorList>
            <person name="Tuo L."/>
        </authorList>
    </citation>
    <scope>NUCLEOTIDE SEQUENCE [LARGE SCALE GENOMIC DNA]</scope>
    <source>
        <strain evidence="13 14">M2MS4P-1</strain>
    </source>
</reference>
<feature type="transmembrane region" description="Helical" evidence="11">
    <location>
        <begin position="6"/>
        <end position="28"/>
    </location>
</feature>
<dbReference type="AlphaFoldDB" id="A0A494Y253"/>
<proteinExistence type="inferred from homology"/>
<dbReference type="InterPro" id="IPR001478">
    <property type="entry name" value="PDZ"/>
</dbReference>
<dbReference type="NCBIfam" id="TIGR00054">
    <property type="entry name" value="RIP metalloprotease RseP"/>
    <property type="match status" value="1"/>
</dbReference>
<dbReference type="Pfam" id="PF02163">
    <property type="entry name" value="Peptidase_M50"/>
    <property type="match status" value="1"/>
</dbReference>
<dbReference type="CDD" id="cd06163">
    <property type="entry name" value="S2P-M50_PDZ_RseP-like"/>
    <property type="match status" value="1"/>
</dbReference>
<feature type="domain" description="PDZ" evidence="12">
    <location>
        <begin position="195"/>
        <end position="234"/>
    </location>
</feature>
<dbReference type="InterPro" id="IPR036034">
    <property type="entry name" value="PDZ_sf"/>
</dbReference>
<gene>
    <name evidence="13" type="primary">rseP</name>
    <name evidence="13" type="ORF">D7Z26_09930</name>
</gene>
<keyword evidence="4 13" id="KW-0645">Protease</keyword>
<evidence type="ECO:0000256" key="5">
    <source>
        <dbReference type="ARBA" id="ARBA00022692"/>
    </source>
</evidence>
<dbReference type="SMART" id="SM00228">
    <property type="entry name" value="PDZ"/>
    <property type="match status" value="1"/>
</dbReference>
<feature type="transmembrane region" description="Helical" evidence="11">
    <location>
        <begin position="169"/>
        <end position="193"/>
    </location>
</feature>
<dbReference type="GO" id="GO:0004222">
    <property type="term" value="F:metalloendopeptidase activity"/>
    <property type="evidence" value="ECO:0007669"/>
    <property type="project" value="InterPro"/>
</dbReference>
<evidence type="ECO:0000256" key="7">
    <source>
        <dbReference type="ARBA" id="ARBA00022833"/>
    </source>
</evidence>
<dbReference type="PANTHER" id="PTHR42837">
    <property type="entry name" value="REGULATOR OF SIGMA-E PROTEASE RSEP"/>
    <property type="match status" value="1"/>
</dbReference>
<evidence type="ECO:0000313" key="14">
    <source>
        <dbReference type="Proteomes" id="UP000282076"/>
    </source>
</evidence>
<evidence type="ECO:0000259" key="12">
    <source>
        <dbReference type="PROSITE" id="PS50106"/>
    </source>
</evidence>
<dbReference type="RefSeq" id="WP_120976292.1">
    <property type="nucleotide sequence ID" value="NZ_RBZM01000004.1"/>
</dbReference>
<evidence type="ECO:0000256" key="4">
    <source>
        <dbReference type="ARBA" id="ARBA00022670"/>
    </source>
</evidence>
<keyword evidence="5 11" id="KW-0812">Transmembrane</keyword>
<keyword evidence="14" id="KW-1185">Reference proteome</keyword>
<evidence type="ECO:0000256" key="6">
    <source>
        <dbReference type="ARBA" id="ARBA00022801"/>
    </source>
</evidence>
<keyword evidence="10 11" id="KW-0472">Membrane</keyword>
<dbReference type="SUPFAM" id="SSF50156">
    <property type="entry name" value="PDZ domain-like"/>
    <property type="match status" value="1"/>
</dbReference>
<evidence type="ECO:0000256" key="8">
    <source>
        <dbReference type="ARBA" id="ARBA00022989"/>
    </source>
</evidence>
<dbReference type="InterPro" id="IPR008915">
    <property type="entry name" value="Peptidase_M50"/>
</dbReference>
<name>A0A494Y253_9BACL</name>